<evidence type="ECO:0000313" key="1">
    <source>
        <dbReference type="EMBL" id="ORZ40719.1"/>
    </source>
</evidence>
<reference evidence="1 2" key="1">
    <citation type="submission" date="2016-07" db="EMBL/GenBank/DDBJ databases">
        <title>Pervasive Adenine N6-methylation of Active Genes in Fungi.</title>
        <authorList>
            <consortium name="DOE Joint Genome Institute"/>
            <person name="Mondo S.J."/>
            <person name="Dannebaum R.O."/>
            <person name="Kuo R.C."/>
            <person name="Labutti K."/>
            <person name="Haridas S."/>
            <person name="Kuo A."/>
            <person name="Salamov A."/>
            <person name="Ahrendt S.R."/>
            <person name="Lipzen A."/>
            <person name="Sullivan W."/>
            <person name="Andreopoulos W.B."/>
            <person name="Clum A."/>
            <person name="Lindquist E."/>
            <person name="Daum C."/>
            <person name="Ramamoorthy G.K."/>
            <person name="Gryganskyi A."/>
            <person name="Culley D."/>
            <person name="Magnuson J.K."/>
            <person name="James T.Y."/>
            <person name="O'Malley M.A."/>
            <person name="Stajich J.E."/>
            <person name="Spatafora J.W."/>
            <person name="Visel A."/>
            <person name="Grigoriev I.V."/>
        </authorList>
    </citation>
    <scope>NUCLEOTIDE SEQUENCE [LARGE SCALE GENOMIC DNA]</scope>
    <source>
        <strain evidence="1 2">PL171</strain>
    </source>
</reference>
<proteinExistence type="predicted"/>
<feature type="non-terminal residue" evidence="1">
    <location>
        <position position="178"/>
    </location>
</feature>
<sequence length="178" mass="19765">MSNASKTTLCKMSSSIDLTTHQDPLSLPVDIHAHLTSLVPCLATVSDNRVSAWILAPSQPPKKPKKESQVFLALHLDSDVRTDASLIVKLPFTSAESVGRPVFGPTALKLGALTNRAPSQRTADKLEACRRTYRWMCLKAEKLTRSCSLWMPFEPVYGELTTEEKDELDDKDQKRAVK</sequence>
<comment type="caution">
    <text evidence="1">The sequence shown here is derived from an EMBL/GenBank/DDBJ whole genome shotgun (WGS) entry which is preliminary data.</text>
</comment>
<dbReference type="EMBL" id="MCFL01000002">
    <property type="protein sequence ID" value="ORZ40719.1"/>
    <property type="molecule type" value="Genomic_DNA"/>
</dbReference>
<dbReference type="Proteomes" id="UP000193411">
    <property type="component" value="Unassembled WGS sequence"/>
</dbReference>
<name>A0A1Y2I1U8_9FUNG</name>
<dbReference type="AlphaFoldDB" id="A0A1Y2I1U8"/>
<keyword evidence="2" id="KW-1185">Reference proteome</keyword>
<accession>A0A1Y2I1U8</accession>
<evidence type="ECO:0000313" key="2">
    <source>
        <dbReference type="Proteomes" id="UP000193411"/>
    </source>
</evidence>
<gene>
    <name evidence="1" type="ORF">BCR44DRAFT_1481801</name>
</gene>
<organism evidence="1 2">
    <name type="scientific">Catenaria anguillulae PL171</name>
    <dbReference type="NCBI Taxonomy" id="765915"/>
    <lineage>
        <taxon>Eukaryota</taxon>
        <taxon>Fungi</taxon>
        <taxon>Fungi incertae sedis</taxon>
        <taxon>Blastocladiomycota</taxon>
        <taxon>Blastocladiomycetes</taxon>
        <taxon>Blastocladiales</taxon>
        <taxon>Catenariaceae</taxon>
        <taxon>Catenaria</taxon>
    </lineage>
</organism>
<protein>
    <submittedName>
        <fullName evidence="1">Uncharacterized protein</fullName>
    </submittedName>
</protein>